<feature type="domain" description="MIB/HERC2" evidence="15">
    <location>
        <begin position="570"/>
        <end position="648"/>
    </location>
</feature>
<dbReference type="InterPro" id="IPR037252">
    <property type="entry name" value="Mib_Herc2_sf"/>
</dbReference>
<dbReference type="Gene3D" id="3.30.2160.10">
    <property type="entry name" value="Hect, E3 ligase catalytic domain"/>
    <property type="match status" value="1"/>
</dbReference>
<dbReference type="SMART" id="SM00119">
    <property type="entry name" value="HECTc"/>
    <property type="match status" value="1"/>
</dbReference>
<dbReference type="SUPFAM" id="SSF52047">
    <property type="entry name" value="RNI-like"/>
    <property type="match status" value="1"/>
</dbReference>
<dbReference type="InterPro" id="IPR043366">
    <property type="entry name" value="HECTD4"/>
</dbReference>
<evidence type="ECO:0000256" key="6">
    <source>
        <dbReference type="ARBA" id="ARBA00022771"/>
    </source>
</evidence>
<dbReference type="PROSITE" id="PS01358">
    <property type="entry name" value="ZF_RANBP2_1"/>
    <property type="match status" value="1"/>
</dbReference>
<dbReference type="Pfam" id="PF06701">
    <property type="entry name" value="MIB_HERC2"/>
    <property type="match status" value="1"/>
</dbReference>
<dbReference type="InterPro" id="IPR057207">
    <property type="entry name" value="FBXL15_LRR"/>
</dbReference>
<dbReference type="STRING" id="74557.A0A1W0ABG5"/>
<proteinExistence type="predicted"/>
<dbReference type="GO" id="GO:0016567">
    <property type="term" value="P:protein ubiquitination"/>
    <property type="evidence" value="ECO:0007669"/>
    <property type="project" value="UniProtKB-UniPathway"/>
</dbReference>
<dbReference type="GO" id="GO:0004842">
    <property type="term" value="F:ubiquitin-protein transferase activity"/>
    <property type="evidence" value="ECO:0007669"/>
    <property type="project" value="InterPro"/>
</dbReference>
<evidence type="ECO:0000256" key="8">
    <source>
        <dbReference type="ARBA" id="ARBA00022833"/>
    </source>
</evidence>
<keyword evidence="7 9" id="KW-0833">Ubl conjugation pathway</keyword>
<dbReference type="Gene3D" id="3.80.10.10">
    <property type="entry name" value="Ribonuclease Inhibitor"/>
    <property type="match status" value="2"/>
</dbReference>
<dbReference type="Pfam" id="PF25372">
    <property type="entry name" value="DUF7885"/>
    <property type="match status" value="1"/>
</dbReference>
<dbReference type="Gene3D" id="2.30.30.380">
    <property type="entry name" value="Zn-finger domain of Sec23/24"/>
    <property type="match status" value="1"/>
</dbReference>
<dbReference type="SUPFAM" id="SSF159034">
    <property type="entry name" value="Mib/herc2 domain-like"/>
    <property type="match status" value="1"/>
</dbReference>
<dbReference type="InterPro" id="IPR010606">
    <property type="entry name" value="Mib_Herc2"/>
</dbReference>
<dbReference type="Pfam" id="PF00632">
    <property type="entry name" value="HECT"/>
    <property type="match status" value="1"/>
</dbReference>
<evidence type="ECO:0000313" key="16">
    <source>
        <dbReference type="EMBL" id="OQS07538.1"/>
    </source>
</evidence>
<dbReference type="PANTHER" id="PTHR46435">
    <property type="entry name" value="E3 UBIQUITIN-PROTEIN LIGASE HECTD4-RELATED"/>
    <property type="match status" value="1"/>
</dbReference>
<dbReference type="GO" id="GO:0005737">
    <property type="term" value="C:cytoplasm"/>
    <property type="evidence" value="ECO:0007669"/>
    <property type="project" value="UniProtKB-SubCell"/>
</dbReference>
<dbReference type="FunFam" id="2.30.30.40:FF:000264">
    <property type="entry name" value="HECT E3 ubiquitin ligase"/>
    <property type="match status" value="1"/>
</dbReference>
<dbReference type="Gene3D" id="3.90.1750.10">
    <property type="entry name" value="Hect, E3 ligase catalytic domains"/>
    <property type="match status" value="1"/>
</dbReference>
<reference evidence="16 17" key="1">
    <citation type="journal article" date="2014" name="Genome Biol. Evol.">
        <title>The secreted proteins of Achlya hypogyna and Thraustotheca clavata identify the ancestral oomycete secretome and reveal gene acquisitions by horizontal gene transfer.</title>
        <authorList>
            <person name="Misner I."/>
            <person name="Blouin N."/>
            <person name="Leonard G."/>
            <person name="Richards T.A."/>
            <person name="Lane C.E."/>
        </authorList>
    </citation>
    <scope>NUCLEOTIDE SEQUENCE [LARGE SCALE GENOMIC DNA]</scope>
    <source>
        <strain evidence="16 17">ATCC 34112</strain>
    </source>
</reference>
<comment type="caution">
    <text evidence="16">The sequence shown here is derived from an EMBL/GenBank/DDBJ whole genome shotgun (WGS) entry which is preliminary data.</text>
</comment>
<organism evidence="16 17">
    <name type="scientific">Thraustotheca clavata</name>
    <dbReference type="NCBI Taxonomy" id="74557"/>
    <lineage>
        <taxon>Eukaryota</taxon>
        <taxon>Sar</taxon>
        <taxon>Stramenopiles</taxon>
        <taxon>Oomycota</taxon>
        <taxon>Saprolegniomycetes</taxon>
        <taxon>Saprolegniales</taxon>
        <taxon>Achlyaceae</taxon>
        <taxon>Thraustotheca</taxon>
    </lineage>
</organism>
<dbReference type="SUPFAM" id="SSF56204">
    <property type="entry name" value="Hect, E3 ligase catalytic domain"/>
    <property type="match status" value="1"/>
</dbReference>
<dbReference type="PROSITE" id="PS50237">
    <property type="entry name" value="HECT"/>
    <property type="match status" value="1"/>
</dbReference>
<evidence type="ECO:0000259" key="14">
    <source>
        <dbReference type="PROSITE" id="PS50237"/>
    </source>
</evidence>
<feature type="domain" description="ZZ-type" evidence="12">
    <location>
        <begin position="2076"/>
        <end position="2128"/>
    </location>
</feature>
<evidence type="ECO:0000256" key="7">
    <source>
        <dbReference type="ARBA" id="ARBA00022786"/>
    </source>
</evidence>
<evidence type="ECO:0000256" key="9">
    <source>
        <dbReference type="PROSITE-ProRule" id="PRU00104"/>
    </source>
</evidence>
<dbReference type="InterPro" id="IPR006553">
    <property type="entry name" value="Leu-rich_rpt_Cys-con_subtyp"/>
</dbReference>
<dbReference type="Proteomes" id="UP000243217">
    <property type="component" value="Unassembled WGS sequence"/>
</dbReference>
<dbReference type="OrthoDB" id="239701at2759"/>
<dbReference type="SMART" id="SM00291">
    <property type="entry name" value="ZnF_ZZ"/>
    <property type="match status" value="1"/>
</dbReference>
<dbReference type="InterPro" id="IPR032675">
    <property type="entry name" value="LRR_dom_sf"/>
</dbReference>
<evidence type="ECO:0000259" key="13">
    <source>
        <dbReference type="PROSITE" id="PS50199"/>
    </source>
</evidence>
<dbReference type="InterPro" id="IPR001876">
    <property type="entry name" value="Znf_RanBP2"/>
</dbReference>
<dbReference type="Gene3D" id="3.30.60.90">
    <property type="match status" value="1"/>
</dbReference>
<dbReference type="PROSITE" id="PS50135">
    <property type="entry name" value="ZF_ZZ_2"/>
    <property type="match status" value="1"/>
</dbReference>
<dbReference type="Pfam" id="PF00569">
    <property type="entry name" value="ZZ"/>
    <property type="match status" value="1"/>
</dbReference>
<accession>A0A1W0ABG5</accession>
<keyword evidence="8" id="KW-0862">Zinc</keyword>
<dbReference type="PROSITE" id="PS51416">
    <property type="entry name" value="MIB_HERC2"/>
    <property type="match status" value="1"/>
</dbReference>
<feature type="active site" description="Glycyl thioester intermediate" evidence="9">
    <location>
        <position position="3781"/>
    </location>
</feature>
<evidence type="ECO:0000256" key="5">
    <source>
        <dbReference type="ARBA" id="ARBA00022737"/>
    </source>
</evidence>
<dbReference type="SUPFAM" id="SSF57850">
    <property type="entry name" value="RING/U-box"/>
    <property type="match status" value="1"/>
</dbReference>
<dbReference type="UniPathway" id="UPA00143"/>
<keyword evidence="17" id="KW-1185">Reference proteome</keyword>
<comment type="subcellular location">
    <subcellularLocation>
        <location evidence="1">Cytoplasm</location>
    </subcellularLocation>
</comment>
<dbReference type="EMBL" id="JNBS01000231">
    <property type="protein sequence ID" value="OQS07538.1"/>
    <property type="molecule type" value="Genomic_DNA"/>
</dbReference>
<dbReference type="InterPro" id="IPR000569">
    <property type="entry name" value="HECT_dom"/>
</dbReference>
<gene>
    <name evidence="16" type="ORF">THRCLA_00456</name>
</gene>
<dbReference type="SMART" id="SM00547">
    <property type="entry name" value="ZnF_RBZ"/>
    <property type="match status" value="3"/>
</dbReference>
<feature type="compositionally biased region" description="Polar residues" evidence="11">
    <location>
        <begin position="41"/>
        <end position="66"/>
    </location>
</feature>
<evidence type="ECO:0000313" key="17">
    <source>
        <dbReference type="Proteomes" id="UP000243217"/>
    </source>
</evidence>
<feature type="domain" description="HECT" evidence="14">
    <location>
        <begin position="3487"/>
        <end position="3821"/>
    </location>
</feature>
<feature type="domain" description="RanBP2-type" evidence="13">
    <location>
        <begin position="3166"/>
        <end position="3195"/>
    </location>
</feature>
<keyword evidence="5" id="KW-0677">Repeat</keyword>
<dbReference type="Gene3D" id="3.30.2410.10">
    <property type="entry name" value="Hect, E3 ligase catalytic domain"/>
    <property type="match status" value="1"/>
</dbReference>
<dbReference type="PROSITE" id="PS01357">
    <property type="entry name" value="ZF_ZZ_1"/>
    <property type="match status" value="1"/>
</dbReference>
<evidence type="ECO:0000256" key="10">
    <source>
        <dbReference type="PROSITE-ProRule" id="PRU00228"/>
    </source>
</evidence>
<dbReference type="SMART" id="SM00367">
    <property type="entry name" value="LRR_CC"/>
    <property type="match status" value="6"/>
</dbReference>
<dbReference type="GO" id="GO:0008270">
    <property type="term" value="F:zinc ion binding"/>
    <property type="evidence" value="ECO:0007669"/>
    <property type="project" value="UniProtKB-KW"/>
</dbReference>
<protein>
    <submittedName>
        <fullName evidence="16">Hect-domain containing peotein</fullName>
    </submittedName>
</protein>
<feature type="region of interest" description="Disordered" evidence="11">
    <location>
        <begin position="28"/>
        <end position="66"/>
    </location>
</feature>
<evidence type="ECO:0000259" key="12">
    <source>
        <dbReference type="PROSITE" id="PS50135"/>
    </source>
</evidence>
<sequence>MRLAFNPKDRPTAQHLFDILRSQLDSPDNNNFGQIKERGHQSQSSLLPTDTDTSPRSEQLSLPRQPTSKWTQIPCQKYNTTNHIISKECLNCKNPMCSHPEMLQLLLKRINVAKSKGVQVLLKLDCSYCWAENHIESTHCSECQKEMNDCLVALIGGRVPLTGTVRDKETRTSAEALVQGVYSGETTVLGENLRAIAEIAGEITQEQDWIHARKRAWVEKSCKASEKELNCVRSKVEVCLDDAMPQEWPHVPGKDVTAWDRPTDLDAMHQLQLECAAKLVALPPGVLRYESIPLKKFVTDICDYIRATGIAIECFYEKLPIVGDGNEKWTRPALRAMLVLLALGVQLQSPSMLQFVVFTLLNQGKSCNLNEIATAEDRELLNQLLVPLTQFPNTENNTLPPRQFVPLALPVPRCLRNTWTIDVSTLSMRDAFACDGQYMYVFCRIGLFKIGTGSGGTIRNVVYASNTSYVREADIERSWLCLIGQHLYCRTVTMPGLAVDRISIDLNTITPVLLSPSKDGVSQTSVYAMVSEGKYLYAITCNSSLQSKKMPKPPSLHRSKHIKRKQEKFPQIVEMNPIAVGNRVVRGPDWKWSNQDGEPGSPGTVERISTWGGLKGSGITVRWDKNQRMNTYRWGAEGCFDIQIVQENDDGEIIAHLPLIRPFDNASILSSLPDLVSLSASQSLVVAQYDVSKLKQLSDFDEDFMGQMLGISKSISPVIDEMAPPSLISTLHSHALSEIGLSTDWICDGRLDGCLGDSVSRFRCIDGCDYDLCQVCLTSSMALETEIPSTDPALLSQVLGADEALPFSQEDDSFFVIDGEHKSPQVTEGEHFSLIQELYDAWGGHFTKLECKMALLKHDHVLGDANKWLTQSGDDVFHKSHVLPFIKSVPLKVSSMGLDPVILIAGSFYATESQLGIILPGSLIHDDHTSRRRMGRSSSDAAAVFSSSTGELLGDLAPVVDLAAGSPMAYDFVRNQLLAYSTIGNVMMEFANMDQKVPNVAAQPNFQTGSDLGCFLLDQMNRIMSIRHMIAPLHHPKKSLEMQLDLLMNDPVNSKALRRRIKKLQRRIAKLSSDSEEGYFVPFVIDMTSHTWLSHYITSQALSCTQSWLYMLVGTLEEYLIAKARAKLEPSQEIEKLLLDFALGNGFNEKQLSEDSAQSTVSLAQRAIILGLSLQMLYNDTEGLIVKGVSGLKFDSRYWEFMIPMPKDYKLSSYCSTIDAVHGFFGKVFYAIASTPTLLHRLVASTGNWLDALFFVAKQELEIRDADRNLLPQLSPVTALLFSILTVVARGTEQNKTHTFIISRFLSVFETLINDATLSEKTLKASLVGSLLPALLVMISKERASEVINDIQALLLSIDNHVEGIEENDYMMTQRSGYFLYEDTVESSHPYGVGIPTYRKSLHVPGASSLRLVFDQLSKTISSNDFLFVSPSASASLDRIQIDDPHLDGCIISGYSEKWPDVCVGGDKATLLLCATTHPRDHLGQDKLRYGFRATVEAYICLNTPFLLEINHALAYLCSQVIVENLRTQKSCNTLPVNIAAAIKPLLYACEKSAYLSETTPNDILAVLQPHFGRISLMPQSLWKEMVVKCLVLLIETKQLDLLASEPNQTIISTIRPIISKLTQFQRKVMHEAQVEKEWKIWVEEPTIRVDFIERLDTNPELFKDLCTFLKLPARSPADLYEHLLLVKATHDKTPFIPIVQRILDRANILLNLSEKCPISEDNEPYLEKCDAKQLLAALEHNLESYKFTEVIEEHKDIATKRRCTIKMLNDFLQKIKSPSTSRYFSGRLNTSLCMNSTKAPSMLSGCELCGPKLTQDLLNELKEFQASTVEKISTCSIPHADKVLLNLDMIATIQNDAIASCTKLTIQLLEHFSSMNEDPNLKSGVIEHKAFMDKIRALQWAILRHTLLMSSDSESSLNECRRIFTMVPPTERSFVIELIDTITTRLTSLPSWLFPLLCDYFMDRSTPPNVQYLACRLLKTLLQKSTWNPSNDTLRRIFQRLGQSLATMNEAPQIKMDCFGVILFPNSDSVDSLQKLVDATGEKLHPPSIPSWEVRVDVNSREKQELLMKDPSIVHRNVRCDGCDMNPLAGYRFKCYVCSNFDLCTNCYLKKKHDLDHPFIRFADSSGVGDQLPTRASMSDESLVPDMALIGTTAWKAGAIQTQMQNKGSVILLTNATRARCEELVEIIFSLNLSFRCSIVSQPQLDVIVKGVQAEAADHYILNRDISSVNAEFPIDSWQDKQNMASEFASLARTLLQQNSFASKDVLLSSLRSIPLLLNDLQPNMMYYEALGCLAVLGGMEESIRLNGFAFLDAVRGQVIELNASSVSIKFKSKVESNIEITKVAPAPEVSVEQCHADLVEEAIEHFSLAAQQILSMTNGDNVIFHELSYRTMLSLSKLLPFWPTVLDNKVLAAYGNMPTNLLRLAENSSEYVVRQTLKAQRLVWEFSRNQHYILALSPLESPKPIPSVLDEAHLLTESEDPTYWYNLYAYSKINDAIPLHPGRNKLLDYWEKYVIPAIQKYVRGSFKSYEMDYFFAQLREPLRDGNMAAARQIAHTLCDGHVPPGCVFPDTETDWSALQVDDLRIGAWYFVHQLTTPVLNVMRWCEGHTGVLLAMDPSRKLALLQLFNPSLGQLQHWWFHVSQLQAIEEIEPSLSAYNLDLLPTLSNTYKQNVQSLARLNVWTILKKCPEYVSWTKPGQGFSLHTLLDVASQDMSPFDVSKQHALQKAVCSQYGNIKSLVSAKLIAAKKKKQVPSASPIATEDDFVQFLTQKIGSSLENSRTSSFVFASSSPPEPLVCLCIPDANYLLLTFFTHPVLMDIPAGASLEIYADAECNHVLQIYYGGRRGLSQLPPLVVAGNKCFIRVQSGEYARYKLRVDGLRKAFSLAPWLSHVVHQLTDTASTASSIVSSWSLFLRQTSTPPVMAQVAFRSIKEWLIPAAKSSLPIPLVEQWIKEFELAYSKECTNSMYSTYTQQLAEHLALVDNEVQIPVVTKLARVMTFTQALSSTRDTRSVVGRIPTEEVRKMVEKLQSIDVYSQRIIIVQKLPKTQDRDGLVQAFSKWLMHIALQECCGEADDLNMLSATNAVRCGVLCEVLFCPVDSHGFTCGYCFVDIGRHDIVQRLQQCLQKYAFEFDGEPTTEDEELMTFITQKQAPPPSEPTSTPPSMWVCTVCTCENCEDSTICIACETPREILSAQNHEAPPAPSIEGWTCPACTFFNSWESPQCCVCDMACTQERPTAVEESSANEDVPSTAQRHMLSIISFQDSYDAGDRDPRMQEFLAEAFKTTRDAYDANRLKGYDLSGLPNHPQTVEIATKAQVQWTISMDALLLELATYHCRRMGLLTLCELSTSHLICVPEDTKFMPLRALNLWDIRLRFALLQEWNRLLLDTLPLLDLRGRISEWRKLVFPHVKVTLSSLVYDNTSTSEQQNKRPTVSVDRLKWKQNPSSVNLFESVREQLEKVSSQSLRAKRPLGASDPFIAFGVTFAGEHVVGDGGPYRQLFSDISIECLRLELFIPTTNGQQKMGELRDCFVPAPSKNSLRDLEQFEFVGLFMGCCLRTGVHLPLHIAPLIWKLLVHEQPTLHDLKLLDSTLHDLIVLPTPPLNDDSSFVFTSILTDGSTIELVPGGSELAITSENWSEYCAKVQKARLYECQHQVDAILRGIEKIIPTQLLELYTWSELRQLVCGSQNIDIALLKRHTKYAAGMTNESHPHLDFFWQALDTFSEEDKRRFINFAWGQESLPSDDAEFDRTHTRLLIKPPPVSSLDQDTLLPKADTCFFNLELPAYSSLDIMQLRLQTAIQLCTSMDADEQIVFSMAFQREVLPLQQMVLKYLSKRYSTEILNDTTIEKAHRIADPARSRTHKLKQEVIHAVIQTGRFNDDTLPTIFFHPSMTRIEINGARITTAFIERIARIMPKLHHVNFSGCFRLTDDSIRALLTYCPEIKELNVENCRKLTDETLRYLNEMCPKLNSIDIGGNTNMTIDGITRFVEKHPNHSKFIKLHISGHAATDHTLKVIAAKCRKIQSLSIGYCGLSDDALIALLQRRESISKLRLHWNTRITDRLLDHLARNCPNLIELDICGVKTVSSDAINSFLQAKMENGDEREAKRLKRMDIKYTNVSKEVLSHSAEMYPDLVIIS</sequence>
<name>A0A1W0ABG5_9STRA</name>
<evidence type="ECO:0000256" key="2">
    <source>
        <dbReference type="ARBA" id="ARBA00004906"/>
    </source>
</evidence>
<evidence type="ECO:0000256" key="11">
    <source>
        <dbReference type="SAM" id="MobiDB-lite"/>
    </source>
</evidence>
<evidence type="ECO:0000256" key="1">
    <source>
        <dbReference type="ARBA" id="ARBA00004496"/>
    </source>
</evidence>
<keyword evidence="6 10" id="KW-0863">Zinc-finger</keyword>
<dbReference type="PROSITE" id="PS50199">
    <property type="entry name" value="ZF_RANBP2_2"/>
    <property type="match status" value="1"/>
</dbReference>
<evidence type="ECO:0000259" key="15">
    <source>
        <dbReference type="PROSITE" id="PS51416"/>
    </source>
</evidence>
<dbReference type="PANTHER" id="PTHR46435:SF1">
    <property type="entry name" value="E3 UBIQUITIN-PROTEIN LIGASE HECTD4-RELATED"/>
    <property type="match status" value="1"/>
</dbReference>
<keyword evidence="3" id="KW-0963">Cytoplasm</keyword>
<dbReference type="Gene3D" id="2.30.30.40">
    <property type="entry name" value="SH3 Domains"/>
    <property type="match status" value="1"/>
</dbReference>
<keyword evidence="4" id="KW-0479">Metal-binding</keyword>
<dbReference type="InterPro" id="IPR035983">
    <property type="entry name" value="Hect_E3_ubiquitin_ligase"/>
</dbReference>
<evidence type="ECO:0000256" key="3">
    <source>
        <dbReference type="ARBA" id="ARBA00022490"/>
    </source>
</evidence>
<dbReference type="InterPro" id="IPR000433">
    <property type="entry name" value="Znf_ZZ"/>
</dbReference>
<comment type="pathway">
    <text evidence="2">Protein modification; protein ubiquitination.</text>
</comment>
<dbReference type="InterPro" id="IPR043145">
    <property type="entry name" value="Znf_ZZ_sf"/>
</dbReference>
<evidence type="ECO:0000256" key="4">
    <source>
        <dbReference type="ARBA" id="ARBA00022723"/>
    </source>
</evidence>